<feature type="coiled-coil region" evidence="1">
    <location>
        <begin position="311"/>
        <end position="345"/>
    </location>
</feature>
<evidence type="ECO:0000313" key="4">
    <source>
        <dbReference type="EMBL" id="CAD9515734.1"/>
    </source>
</evidence>
<feature type="region of interest" description="Disordered" evidence="2">
    <location>
        <begin position="1"/>
        <end position="75"/>
    </location>
</feature>
<protein>
    <submittedName>
        <fullName evidence="4">Uncharacterized protein</fullName>
    </submittedName>
</protein>
<name>A0A7S2IDZ4_9STRA</name>
<feature type="region of interest" description="Disordered" evidence="2">
    <location>
        <begin position="356"/>
        <end position="402"/>
    </location>
</feature>
<feature type="compositionally biased region" description="Low complexity" evidence="2">
    <location>
        <begin position="384"/>
        <end position="393"/>
    </location>
</feature>
<keyword evidence="3" id="KW-1133">Transmembrane helix</keyword>
<keyword evidence="3" id="KW-0472">Membrane</keyword>
<feature type="transmembrane region" description="Helical" evidence="3">
    <location>
        <begin position="235"/>
        <end position="257"/>
    </location>
</feature>
<evidence type="ECO:0000256" key="2">
    <source>
        <dbReference type="SAM" id="MobiDB-lite"/>
    </source>
</evidence>
<dbReference type="EMBL" id="HBGV01018301">
    <property type="protein sequence ID" value="CAD9515734.1"/>
    <property type="molecule type" value="Transcribed_RNA"/>
</dbReference>
<feature type="compositionally biased region" description="Basic and acidic residues" evidence="2">
    <location>
        <begin position="117"/>
        <end position="128"/>
    </location>
</feature>
<organism evidence="4">
    <name type="scientific">Helicotheca tamesis</name>
    <dbReference type="NCBI Taxonomy" id="374047"/>
    <lineage>
        <taxon>Eukaryota</taxon>
        <taxon>Sar</taxon>
        <taxon>Stramenopiles</taxon>
        <taxon>Ochrophyta</taxon>
        <taxon>Bacillariophyta</taxon>
        <taxon>Mediophyceae</taxon>
        <taxon>Lithodesmiophycidae</taxon>
        <taxon>Lithodesmiales</taxon>
        <taxon>Lithodesmiaceae</taxon>
        <taxon>Helicotheca</taxon>
    </lineage>
</organism>
<sequence>MPTDDEESSGPKWWLGENITPPSDEASNASSGSRKKKKKLKNPFKKSKKKHSEAAAAAIAAPEPEPNPDDPDIWKRYSWMKKAPDGATAASTSASVASRSVASSAASSKRSATRAEASAKREKRRQELQQRQQQIQRQERSRQQARARRNIREDHRMGCCHECFVFLVKAIHYTDMIFGLLLIIYGILIFSEPPKNTLREASALTGWFGVLLLVSSLAGNFGFWTACCKRWGLVVSAYCGIVIGIFELVVLIAIFAAKDSFFNYLRKNQKKLLMNEMTINNLHAALPVFFILLLSFAAIEFSRFCITQRLRQNLLANDESQNQQLRQLRNREREQRRAESRAESRAKWNKFWSWGKGGDNETTETSENWAEEPLLRGSNDHTTETSSVSRTVTAENWADDEV</sequence>
<feature type="compositionally biased region" description="Low complexity" evidence="2">
    <location>
        <begin position="90"/>
        <end position="116"/>
    </location>
</feature>
<gene>
    <name evidence="4" type="ORF">HTAM1171_LOCUS11323</name>
</gene>
<feature type="region of interest" description="Disordered" evidence="2">
    <location>
        <begin position="90"/>
        <end position="149"/>
    </location>
</feature>
<feature type="transmembrane region" description="Helical" evidence="3">
    <location>
        <begin position="278"/>
        <end position="299"/>
    </location>
</feature>
<keyword evidence="3" id="KW-0812">Transmembrane</keyword>
<keyword evidence="1" id="KW-0175">Coiled coil</keyword>
<reference evidence="4" key="1">
    <citation type="submission" date="2021-01" db="EMBL/GenBank/DDBJ databases">
        <authorList>
            <person name="Corre E."/>
            <person name="Pelletier E."/>
            <person name="Niang G."/>
            <person name="Scheremetjew M."/>
            <person name="Finn R."/>
            <person name="Kale V."/>
            <person name="Holt S."/>
            <person name="Cochrane G."/>
            <person name="Meng A."/>
            <person name="Brown T."/>
            <person name="Cohen L."/>
        </authorList>
    </citation>
    <scope>NUCLEOTIDE SEQUENCE</scope>
    <source>
        <strain evidence="4">CCMP826</strain>
    </source>
</reference>
<feature type="transmembrane region" description="Helical" evidence="3">
    <location>
        <begin position="170"/>
        <end position="191"/>
    </location>
</feature>
<dbReference type="AlphaFoldDB" id="A0A7S2IDZ4"/>
<evidence type="ECO:0000256" key="1">
    <source>
        <dbReference type="SAM" id="Coils"/>
    </source>
</evidence>
<proteinExistence type="predicted"/>
<accession>A0A7S2IDZ4</accession>
<feature type="compositionally biased region" description="Basic residues" evidence="2">
    <location>
        <begin position="33"/>
        <end position="51"/>
    </location>
</feature>
<evidence type="ECO:0000256" key="3">
    <source>
        <dbReference type="SAM" id="Phobius"/>
    </source>
</evidence>
<feature type="transmembrane region" description="Helical" evidence="3">
    <location>
        <begin position="203"/>
        <end position="223"/>
    </location>
</feature>